<evidence type="ECO:0000313" key="1">
    <source>
        <dbReference type="EMBL" id="KIO10485.1"/>
    </source>
</evidence>
<dbReference type="InParanoid" id="A0A0C3PA66"/>
<proteinExistence type="predicted"/>
<accession>A0A0C3PA66</accession>
<gene>
    <name evidence="1" type="ORF">M404DRAFT_21403</name>
</gene>
<sequence length="117" mass="13166">MDDSHPFLLLQHQAKITTEGNPNASSLEVTTLSIAEHGVYCLLIFEYCYFLLQNGQAPMNKDVIPVAIHEYKSSCIEVTIHQAVKSAVQQHGHHLEHLCPTLLEIVLENRLSHKLVL</sequence>
<keyword evidence="2" id="KW-1185">Reference proteome</keyword>
<dbReference type="Proteomes" id="UP000054217">
    <property type="component" value="Unassembled WGS sequence"/>
</dbReference>
<dbReference type="OrthoDB" id="2684800at2759"/>
<dbReference type="HOGENOM" id="CLU_144955_1_0_1"/>
<organism evidence="1 2">
    <name type="scientific">Pisolithus tinctorius Marx 270</name>
    <dbReference type="NCBI Taxonomy" id="870435"/>
    <lineage>
        <taxon>Eukaryota</taxon>
        <taxon>Fungi</taxon>
        <taxon>Dikarya</taxon>
        <taxon>Basidiomycota</taxon>
        <taxon>Agaricomycotina</taxon>
        <taxon>Agaricomycetes</taxon>
        <taxon>Agaricomycetidae</taxon>
        <taxon>Boletales</taxon>
        <taxon>Sclerodermatineae</taxon>
        <taxon>Pisolithaceae</taxon>
        <taxon>Pisolithus</taxon>
    </lineage>
</organism>
<evidence type="ECO:0000313" key="2">
    <source>
        <dbReference type="Proteomes" id="UP000054217"/>
    </source>
</evidence>
<reference evidence="2" key="2">
    <citation type="submission" date="2015-01" db="EMBL/GenBank/DDBJ databases">
        <title>Evolutionary Origins and Diversification of the Mycorrhizal Mutualists.</title>
        <authorList>
            <consortium name="DOE Joint Genome Institute"/>
            <consortium name="Mycorrhizal Genomics Consortium"/>
            <person name="Kohler A."/>
            <person name="Kuo A."/>
            <person name="Nagy L.G."/>
            <person name="Floudas D."/>
            <person name="Copeland A."/>
            <person name="Barry K.W."/>
            <person name="Cichocki N."/>
            <person name="Veneault-Fourrey C."/>
            <person name="LaButti K."/>
            <person name="Lindquist E.A."/>
            <person name="Lipzen A."/>
            <person name="Lundell T."/>
            <person name="Morin E."/>
            <person name="Murat C."/>
            <person name="Riley R."/>
            <person name="Ohm R."/>
            <person name="Sun H."/>
            <person name="Tunlid A."/>
            <person name="Henrissat B."/>
            <person name="Grigoriev I.V."/>
            <person name="Hibbett D.S."/>
            <person name="Martin F."/>
        </authorList>
    </citation>
    <scope>NUCLEOTIDE SEQUENCE [LARGE SCALE GENOMIC DNA]</scope>
    <source>
        <strain evidence="2">Marx 270</strain>
    </source>
</reference>
<protein>
    <submittedName>
        <fullName evidence="1">Uncharacterized protein</fullName>
    </submittedName>
</protein>
<name>A0A0C3PA66_PISTI</name>
<dbReference type="EMBL" id="KN831952">
    <property type="protein sequence ID" value="KIO10485.1"/>
    <property type="molecule type" value="Genomic_DNA"/>
</dbReference>
<dbReference type="AlphaFoldDB" id="A0A0C3PA66"/>
<reference evidence="1 2" key="1">
    <citation type="submission" date="2014-04" db="EMBL/GenBank/DDBJ databases">
        <authorList>
            <consortium name="DOE Joint Genome Institute"/>
            <person name="Kuo A."/>
            <person name="Kohler A."/>
            <person name="Costa M.D."/>
            <person name="Nagy L.G."/>
            <person name="Floudas D."/>
            <person name="Copeland A."/>
            <person name="Barry K.W."/>
            <person name="Cichocki N."/>
            <person name="Veneault-Fourrey C."/>
            <person name="LaButti K."/>
            <person name="Lindquist E.A."/>
            <person name="Lipzen A."/>
            <person name="Lundell T."/>
            <person name="Morin E."/>
            <person name="Murat C."/>
            <person name="Sun H."/>
            <person name="Tunlid A."/>
            <person name="Henrissat B."/>
            <person name="Grigoriev I.V."/>
            <person name="Hibbett D.S."/>
            <person name="Martin F."/>
            <person name="Nordberg H.P."/>
            <person name="Cantor M.N."/>
            <person name="Hua S.X."/>
        </authorList>
    </citation>
    <scope>NUCLEOTIDE SEQUENCE [LARGE SCALE GENOMIC DNA]</scope>
    <source>
        <strain evidence="1 2">Marx 270</strain>
    </source>
</reference>